<dbReference type="Pfam" id="PF00994">
    <property type="entry name" value="MoCF_biosynth"/>
    <property type="match status" value="1"/>
</dbReference>
<dbReference type="InterPro" id="IPR050101">
    <property type="entry name" value="CinA"/>
</dbReference>
<dbReference type="PANTHER" id="PTHR13939:SF0">
    <property type="entry name" value="NMN AMIDOHYDROLASE-LIKE PROTEIN YFAY"/>
    <property type="match status" value="1"/>
</dbReference>
<feature type="domain" description="MoaB/Mog" evidence="1">
    <location>
        <begin position="22"/>
        <end position="194"/>
    </location>
</feature>
<dbReference type="RefSeq" id="WP_345327187.1">
    <property type="nucleotide sequence ID" value="NZ_BAABGA010000090.1"/>
</dbReference>
<dbReference type="PIRSF" id="PIRSF006728">
    <property type="entry name" value="CinA"/>
    <property type="match status" value="1"/>
</dbReference>
<dbReference type="InterPro" id="IPR008135">
    <property type="entry name" value="Competence-induced_CinA"/>
</dbReference>
<reference evidence="3" key="1">
    <citation type="journal article" date="2019" name="Int. J. Syst. Evol. Microbiol.">
        <title>The Global Catalogue of Microorganisms (GCM) 10K type strain sequencing project: providing services to taxonomists for standard genome sequencing and annotation.</title>
        <authorList>
            <consortium name="The Broad Institute Genomics Platform"/>
            <consortium name="The Broad Institute Genome Sequencing Center for Infectious Disease"/>
            <person name="Wu L."/>
            <person name="Ma J."/>
        </authorList>
    </citation>
    <scope>NUCLEOTIDE SEQUENCE [LARGE SCALE GENOMIC DNA]</scope>
    <source>
        <strain evidence="3">JCM 17759</strain>
    </source>
</reference>
<protein>
    <submittedName>
        <fullName evidence="2">Molybdopterin-binding protein</fullName>
    </submittedName>
</protein>
<dbReference type="Gene3D" id="3.30.70.2860">
    <property type="match status" value="1"/>
</dbReference>
<dbReference type="Pfam" id="PF18146">
    <property type="entry name" value="CinA_KH"/>
    <property type="match status" value="1"/>
</dbReference>
<sequence>MSNLANPGIPPNKPAPLKLTAEVISIGDEMTSGARLDTNSQWLSQRLGELGVEVRFQTTVGDMLRDNIDVFQIAADRVDIVLCSGGLGPTQDDLTREALAEVVDEPLEFRQQAMDHIESLFGARKRPMPERNRVQAMFPRSSQIIPNPQGTAPGIDLVIDRGHSTTCRVFALPGVPAEMKLMFNETVSHQIAEMSGGGNVILHHVMKFFGTGESDMESRLGDMIARDRQPRVGITVSEATISLRITAMTDSLQRCTEQIASTKTEILNRVGELYFGDGENYEQYHAIDSMLRARDESLALLELGYAAPLGHWFASLGETPAYRGGLSLAAMPDTPLTEIQSQFGADWLLVVDGYPAIPGDLVGHVPASDVRMWIVAADGETYEETIHIGGHPEILQPRIGKAAMAWLRSVVSRSRKA</sequence>
<dbReference type="SUPFAM" id="SSF53218">
    <property type="entry name" value="Molybdenum cofactor biosynthesis proteins"/>
    <property type="match status" value="1"/>
</dbReference>
<dbReference type="InterPro" id="IPR001453">
    <property type="entry name" value="MoaB/Mog_dom"/>
</dbReference>
<dbReference type="Gene3D" id="3.40.980.10">
    <property type="entry name" value="MoaB/Mog-like domain"/>
    <property type="match status" value="1"/>
</dbReference>
<dbReference type="InterPro" id="IPR036425">
    <property type="entry name" value="MoaB/Mog-like_dom_sf"/>
</dbReference>
<gene>
    <name evidence="2" type="ORF">GCM10023156_58090</name>
</gene>
<dbReference type="InterPro" id="IPR041424">
    <property type="entry name" value="CinA_KH"/>
</dbReference>
<dbReference type="Proteomes" id="UP001500840">
    <property type="component" value="Unassembled WGS sequence"/>
</dbReference>
<proteinExistence type="predicted"/>
<comment type="caution">
    <text evidence="2">The sequence shown here is derived from an EMBL/GenBank/DDBJ whole genome shotgun (WGS) entry which is preliminary data.</text>
</comment>
<accession>A0ABP8NLR0</accession>
<dbReference type="SMART" id="SM00852">
    <property type="entry name" value="MoCF_biosynth"/>
    <property type="match status" value="1"/>
</dbReference>
<evidence type="ECO:0000313" key="3">
    <source>
        <dbReference type="Proteomes" id="UP001500840"/>
    </source>
</evidence>
<dbReference type="NCBIfam" id="TIGR00177">
    <property type="entry name" value="molyb_syn"/>
    <property type="match status" value="1"/>
</dbReference>
<dbReference type="EMBL" id="BAABGA010000090">
    <property type="protein sequence ID" value="GAA4467738.1"/>
    <property type="molecule type" value="Genomic_DNA"/>
</dbReference>
<dbReference type="PANTHER" id="PTHR13939">
    <property type="entry name" value="NICOTINAMIDE-NUCLEOTIDE AMIDOHYDROLASE PNCC"/>
    <property type="match status" value="1"/>
</dbReference>
<organism evidence="2 3">
    <name type="scientific">Novipirellula rosea</name>
    <dbReference type="NCBI Taxonomy" id="1031540"/>
    <lineage>
        <taxon>Bacteria</taxon>
        <taxon>Pseudomonadati</taxon>
        <taxon>Planctomycetota</taxon>
        <taxon>Planctomycetia</taxon>
        <taxon>Pirellulales</taxon>
        <taxon>Pirellulaceae</taxon>
        <taxon>Novipirellula</taxon>
    </lineage>
</organism>
<evidence type="ECO:0000313" key="2">
    <source>
        <dbReference type="EMBL" id="GAA4467738.1"/>
    </source>
</evidence>
<evidence type="ECO:0000259" key="1">
    <source>
        <dbReference type="SMART" id="SM00852"/>
    </source>
</evidence>
<name>A0ABP8NLR0_9BACT</name>
<keyword evidence="3" id="KW-1185">Reference proteome</keyword>
<dbReference type="CDD" id="cd00885">
    <property type="entry name" value="cinA"/>
    <property type="match status" value="1"/>
</dbReference>